<organism evidence="12 13">
    <name type="scientific">Psychromonas ingrahamii (strain DSM 17664 / CCUG 51855 / 37)</name>
    <dbReference type="NCBI Taxonomy" id="357804"/>
    <lineage>
        <taxon>Bacteria</taxon>
        <taxon>Pseudomonadati</taxon>
        <taxon>Pseudomonadota</taxon>
        <taxon>Gammaproteobacteria</taxon>
        <taxon>Alteromonadales</taxon>
        <taxon>Psychromonadaceae</taxon>
        <taxon>Psychromonas</taxon>
    </lineage>
</organism>
<dbReference type="FunFam" id="1.20.1090.10:FF:000001">
    <property type="entry name" value="Aldehyde-alcohol dehydrogenase"/>
    <property type="match status" value="1"/>
</dbReference>
<dbReference type="Pfam" id="PF00171">
    <property type="entry name" value="Aldedh"/>
    <property type="match status" value="1"/>
</dbReference>
<dbReference type="STRING" id="357804.Ping_3315"/>
<dbReference type="FunFam" id="3.40.309.10:FF:000007">
    <property type="entry name" value="Aldehyde-alcohol dehydrogenase"/>
    <property type="match status" value="1"/>
</dbReference>
<dbReference type="PIRSF" id="PIRSF000111">
    <property type="entry name" value="ALDH_ADH"/>
    <property type="match status" value="1"/>
</dbReference>
<evidence type="ECO:0000256" key="6">
    <source>
        <dbReference type="ARBA" id="ARBA00035641"/>
    </source>
</evidence>
<dbReference type="EMBL" id="CP000510">
    <property type="protein sequence ID" value="ABM05002.1"/>
    <property type="molecule type" value="Genomic_DNA"/>
</dbReference>
<dbReference type="eggNOG" id="COG1012">
    <property type="taxonomic scope" value="Bacteria"/>
</dbReference>
<dbReference type="Pfam" id="PF00465">
    <property type="entry name" value="Fe-ADH"/>
    <property type="match status" value="1"/>
</dbReference>
<dbReference type="eggNOG" id="COG1454">
    <property type="taxonomic scope" value="Bacteria"/>
</dbReference>
<dbReference type="KEGG" id="pin:Ping_3315"/>
<dbReference type="InterPro" id="IPR016163">
    <property type="entry name" value="Ald_DH_C"/>
</dbReference>
<comment type="similarity">
    <text evidence="7 8">In the C-terminal section; belongs to the iron-containing alcohol dehydrogenase family.</text>
</comment>
<keyword evidence="3" id="KW-0408">Iron</keyword>
<dbReference type="SUPFAM" id="SSF53720">
    <property type="entry name" value="ALDH-like"/>
    <property type="match status" value="1"/>
</dbReference>
<dbReference type="GO" id="GO:0008774">
    <property type="term" value="F:acetaldehyde dehydrogenase (acetylating) activity"/>
    <property type="evidence" value="ECO:0007669"/>
    <property type="project" value="UniProtKB-UniRule"/>
</dbReference>
<evidence type="ECO:0000259" key="9">
    <source>
        <dbReference type="Pfam" id="PF00171"/>
    </source>
</evidence>
<dbReference type="CDD" id="cd07122">
    <property type="entry name" value="ALDH_F20_ACDH"/>
    <property type="match status" value="1"/>
</dbReference>
<evidence type="ECO:0000259" key="11">
    <source>
        <dbReference type="Pfam" id="PF25137"/>
    </source>
</evidence>
<dbReference type="Gene3D" id="1.20.1090.10">
    <property type="entry name" value="Dehydroquinate synthase-like - alpha domain"/>
    <property type="match status" value="1"/>
</dbReference>
<evidence type="ECO:0000256" key="4">
    <source>
        <dbReference type="ARBA" id="ARBA00023027"/>
    </source>
</evidence>
<keyword evidence="5" id="KW-0511">Multifunctional enzyme</keyword>
<feature type="domain" description="Alcohol dehydrogenase iron-type/glycerol dehydrogenase GldA" evidence="10">
    <location>
        <begin position="457"/>
        <end position="633"/>
    </location>
</feature>
<dbReference type="GO" id="GO:0015976">
    <property type="term" value="P:carbon utilization"/>
    <property type="evidence" value="ECO:0007669"/>
    <property type="project" value="InterPro"/>
</dbReference>
<dbReference type="NCBIfam" id="NF010378">
    <property type="entry name" value="PRK13805.1"/>
    <property type="match status" value="1"/>
</dbReference>
<dbReference type="GO" id="GO:0006066">
    <property type="term" value="P:alcohol metabolic process"/>
    <property type="evidence" value="ECO:0007669"/>
    <property type="project" value="InterPro"/>
</dbReference>
<dbReference type="CDD" id="cd08178">
    <property type="entry name" value="AAD_C"/>
    <property type="match status" value="1"/>
</dbReference>
<dbReference type="Proteomes" id="UP000000639">
    <property type="component" value="Chromosome"/>
</dbReference>
<dbReference type="InterPro" id="IPR016162">
    <property type="entry name" value="Ald_DH_N"/>
</dbReference>
<evidence type="ECO:0000313" key="13">
    <source>
        <dbReference type="Proteomes" id="UP000000639"/>
    </source>
</evidence>
<dbReference type="InterPro" id="IPR016161">
    <property type="entry name" value="Ald_DH/histidinol_DH"/>
</dbReference>
<dbReference type="InterPro" id="IPR015590">
    <property type="entry name" value="Aldehyde_DH_dom"/>
</dbReference>
<evidence type="ECO:0000256" key="8">
    <source>
        <dbReference type="PIRNR" id="PIRNR000111"/>
    </source>
</evidence>
<dbReference type="InterPro" id="IPR056798">
    <property type="entry name" value="ADH_Fe_C"/>
</dbReference>
<accession>A1SZT7</accession>
<dbReference type="Pfam" id="PF25137">
    <property type="entry name" value="ADH_Fe_C"/>
    <property type="match status" value="1"/>
</dbReference>
<keyword evidence="2 8" id="KW-0560">Oxidoreductase</keyword>
<dbReference type="PANTHER" id="PTHR11496">
    <property type="entry name" value="ALCOHOL DEHYDROGENASE"/>
    <property type="match status" value="1"/>
</dbReference>
<dbReference type="PROSITE" id="PS00913">
    <property type="entry name" value="ADH_IRON_1"/>
    <property type="match status" value="1"/>
</dbReference>
<dbReference type="InterPro" id="IPR039697">
    <property type="entry name" value="Alcohol_dehydrogenase_Fe"/>
</dbReference>
<dbReference type="InterPro" id="IPR034789">
    <property type="entry name" value="AAD_C"/>
</dbReference>
<dbReference type="InterPro" id="IPR018211">
    <property type="entry name" value="ADH_Fe_CS"/>
</dbReference>
<dbReference type="PANTHER" id="PTHR11496:SF83">
    <property type="entry name" value="HYDROXYACID-OXOACID TRANSHYDROGENASE, MITOCHONDRIAL"/>
    <property type="match status" value="1"/>
</dbReference>
<dbReference type="HOGENOM" id="CLU_007207_2_1_6"/>
<dbReference type="SUPFAM" id="SSF56796">
    <property type="entry name" value="Dehydroquinate synthase-like"/>
    <property type="match status" value="1"/>
</dbReference>
<sequence>MTVSTVADLEALIARVKVAQAEYATFSQEKVDEIFRVAALKVSTHRIELAKMAVKETGMGIMEDKVIKNHFASEFIYNSYAHTKTVGELSRNESLNTVTLAEPMGIICAIIPTTNPTSTAIFKTLMALKTGNGCIVAPHPRAKECTNYAAKIVLDAAVSAGAPKDIIGWIDIPSIELTNAIMKHKDTAIILATGGPGMVKAAYSSGNPAIGVGAGNTPVIIDESADIKRAVSSILMSKTFDNGMICASEQAVIVVESKYNEFRVRLQEYGAFILNAVDAEKVAKTMFIDGALNAKIVGQSAYTIAKLAGVKVPTSTKILVGEGPQVVVENMFAHEKLSPTLGLFKATNYEDAVRQAKIVLEIGGVGHTAALYTDQDANSDCIDKFGLTMKACRIVINSPTSHGGIGDIYNFGFAPSMTLGCGTHSGNAVSENVGPQHLINTKKIAKRAENMLWHKLPKSIYFRRGCLPIALTDLEDKKRAMIVTDGFLFANGYVDELRSILESKGMLVEIFHEVEADPTLAIIKKGAAACNVFNPDVILAVGGGSPMDAAKIMWVLYEHPSTDFEDLSMRFMDIRKRIYKFPKMGVKADLVCITTTSGTGAEVTPFAVITDEKTGKKYPLADYELTPSMAIVDANLVMDMPKSLCAFGGYDAVTHAMEAYVSILANEYSDGQALQALKLLKEYLPSSYHNGKNDAVAREKVHNAATIAGMAFAQSFLGVCHSMAHQIGNEFHIPHGLANALLMTNTIRFNATNNPTKQGTFSQYDRPKARARYAEIADHLGFREGNTEAKIKALLTWLDELKVELNIPLSIQDAGVKEDDFLAAVDALAEQAFDDQCTPANPRYPLVSELKAVLLASYYGTDYVDVMDAPEVEIVEMPKLVKEEKVKKEA</sequence>
<dbReference type="AlphaFoldDB" id="A1SZT7"/>
<keyword evidence="13" id="KW-1185">Reference proteome</keyword>
<name>A1SZT7_PSYIN</name>
<dbReference type="InterPro" id="IPR001670">
    <property type="entry name" value="ADH_Fe/GldA"/>
</dbReference>
<feature type="domain" description="Fe-containing alcohol dehydrogenase-like C-terminal" evidence="11">
    <location>
        <begin position="646"/>
        <end position="857"/>
    </location>
</feature>
<protein>
    <recommendedName>
        <fullName evidence="8">Aldehyde-alcohol dehydrogenase</fullName>
    </recommendedName>
</protein>
<evidence type="ECO:0000256" key="1">
    <source>
        <dbReference type="ARBA" id="ARBA00001954"/>
    </source>
</evidence>
<evidence type="ECO:0000256" key="3">
    <source>
        <dbReference type="ARBA" id="ARBA00023004"/>
    </source>
</evidence>
<evidence type="ECO:0000256" key="5">
    <source>
        <dbReference type="ARBA" id="ARBA00023268"/>
    </source>
</evidence>
<keyword evidence="4" id="KW-0520">NAD</keyword>
<dbReference type="FunFam" id="3.40.50.1970:FF:000002">
    <property type="entry name" value="Aldehyde-alcohol dehydrogenase"/>
    <property type="match status" value="1"/>
</dbReference>
<evidence type="ECO:0000256" key="7">
    <source>
        <dbReference type="ARBA" id="ARBA00035645"/>
    </source>
</evidence>
<proteinExistence type="inferred from homology"/>
<dbReference type="InterPro" id="IPR012079">
    <property type="entry name" value="Bifunc_Ald-ADH"/>
</dbReference>
<dbReference type="RefSeq" id="WP_011771554.1">
    <property type="nucleotide sequence ID" value="NC_008709.1"/>
</dbReference>
<comment type="similarity">
    <text evidence="6 8">In the N-terminal section; belongs to the aldehyde dehydrogenase family.</text>
</comment>
<dbReference type="OrthoDB" id="9815791at2"/>
<evidence type="ECO:0000256" key="2">
    <source>
        <dbReference type="ARBA" id="ARBA00023002"/>
    </source>
</evidence>
<dbReference type="GO" id="GO:0046872">
    <property type="term" value="F:metal ion binding"/>
    <property type="evidence" value="ECO:0007669"/>
    <property type="project" value="InterPro"/>
</dbReference>
<dbReference type="Gene3D" id="3.40.309.10">
    <property type="entry name" value="Aldehyde Dehydrogenase, Chain A, domain 2"/>
    <property type="match status" value="1"/>
</dbReference>
<reference evidence="12 13" key="1">
    <citation type="submission" date="2007-01" db="EMBL/GenBank/DDBJ databases">
        <title>Complete sequence of Psychromonas ingrahamii 37.</title>
        <authorList>
            <consortium name="US DOE Joint Genome Institute"/>
            <person name="Copeland A."/>
            <person name="Lucas S."/>
            <person name="Lapidus A."/>
            <person name="Barry K."/>
            <person name="Detter J.C."/>
            <person name="Glavina del Rio T."/>
            <person name="Hammon N."/>
            <person name="Israni S."/>
            <person name="Dalin E."/>
            <person name="Tice H."/>
            <person name="Pitluck S."/>
            <person name="Thompson L.S."/>
            <person name="Brettin T."/>
            <person name="Bruce D."/>
            <person name="Han C."/>
            <person name="Tapia R."/>
            <person name="Schmutz J."/>
            <person name="Larimer F."/>
            <person name="Land M."/>
            <person name="Hauser L."/>
            <person name="Kyrpides N."/>
            <person name="Ivanova N."/>
            <person name="Staley J."/>
            <person name="Richardson P."/>
        </authorList>
    </citation>
    <scope>NUCLEOTIDE SEQUENCE [LARGE SCALE GENOMIC DNA]</scope>
    <source>
        <strain evidence="12 13">37</strain>
    </source>
</reference>
<dbReference type="GO" id="GO:0004022">
    <property type="term" value="F:alcohol dehydrogenase (NAD+) activity"/>
    <property type="evidence" value="ECO:0007669"/>
    <property type="project" value="UniProtKB-UniRule"/>
</dbReference>
<evidence type="ECO:0000313" key="12">
    <source>
        <dbReference type="EMBL" id="ABM05002.1"/>
    </source>
</evidence>
<feature type="domain" description="Aldehyde dehydrogenase" evidence="9">
    <location>
        <begin position="4"/>
        <end position="269"/>
    </location>
</feature>
<gene>
    <name evidence="12" type="ordered locus">Ping_3315</name>
</gene>
<evidence type="ECO:0000259" key="10">
    <source>
        <dbReference type="Pfam" id="PF00465"/>
    </source>
</evidence>
<comment type="cofactor">
    <cofactor evidence="1">
        <name>Fe(2+)</name>
        <dbReference type="ChEBI" id="CHEBI:29033"/>
    </cofactor>
</comment>
<dbReference type="Gene3D" id="3.40.605.10">
    <property type="entry name" value="Aldehyde Dehydrogenase, Chain A, domain 1"/>
    <property type="match status" value="1"/>
</dbReference>
<dbReference type="Gene3D" id="3.40.50.1970">
    <property type="match status" value="1"/>
</dbReference>